<dbReference type="Proteomes" id="UP001497472">
    <property type="component" value="Unassembled WGS sequence"/>
</dbReference>
<dbReference type="EMBL" id="CAVLEF010000203">
    <property type="protein sequence ID" value="CAK1553127.1"/>
    <property type="molecule type" value="Genomic_DNA"/>
</dbReference>
<sequence length="131" mass="14496">MEIVVEGRSSDSCKSVSIVPARPHRKSEYGRHNSKISGIESERRAARRVSGVWGRANCLMDMLFSFERWDAGPGKKTPPALFPLTPLDVSYVSTIYITDLVSKQGAAGRRKAGVACDRPKLRTLCLLEDCK</sequence>
<name>A0AAV1JV01_9NEOP</name>
<gene>
    <name evidence="1" type="ORF">LNINA_LOCUS12142</name>
</gene>
<organism evidence="1 2">
    <name type="scientific">Leptosia nina</name>
    <dbReference type="NCBI Taxonomy" id="320188"/>
    <lineage>
        <taxon>Eukaryota</taxon>
        <taxon>Metazoa</taxon>
        <taxon>Ecdysozoa</taxon>
        <taxon>Arthropoda</taxon>
        <taxon>Hexapoda</taxon>
        <taxon>Insecta</taxon>
        <taxon>Pterygota</taxon>
        <taxon>Neoptera</taxon>
        <taxon>Endopterygota</taxon>
        <taxon>Lepidoptera</taxon>
        <taxon>Glossata</taxon>
        <taxon>Ditrysia</taxon>
        <taxon>Papilionoidea</taxon>
        <taxon>Pieridae</taxon>
        <taxon>Pierinae</taxon>
        <taxon>Leptosia</taxon>
    </lineage>
</organism>
<evidence type="ECO:0000313" key="1">
    <source>
        <dbReference type="EMBL" id="CAK1553127.1"/>
    </source>
</evidence>
<comment type="caution">
    <text evidence="1">The sequence shown here is derived from an EMBL/GenBank/DDBJ whole genome shotgun (WGS) entry which is preliminary data.</text>
</comment>
<protein>
    <submittedName>
        <fullName evidence="1">Uncharacterized protein</fullName>
    </submittedName>
</protein>
<dbReference type="AlphaFoldDB" id="A0AAV1JV01"/>
<proteinExistence type="predicted"/>
<evidence type="ECO:0000313" key="2">
    <source>
        <dbReference type="Proteomes" id="UP001497472"/>
    </source>
</evidence>
<reference evidence="1 2" key="1">
    <citation type="submission" date="2023-11" db="EMBL/GenBank/DDBJ databases">
        <authorList>
            <person name="Okamura Y."/>
        </authorList>
    </citation>
    <scope>NUCLEOTIDE SEQUENCE [LARGE SCALE GENOMIC DNA]</scope>
</reference>
<keyword evidence="2" id="KW-1185">Reference proteome</keyword>
<accession>A0AAV1JV01</accession>